<dbReference type="PROSITE" id="PS51296">
    <property type="entry name" value="RIESKE"/>
    <property type="match status" value="1"/>
</dbReference>
<feature type="signal peptide" evidence="7">
    <location>
        <begin position="1"/>
        <end position="19"/>
    </location>
</feature>
<dbReference type="GO" id="GO:0051537">
    <property type="term" value="F:2 iron, 2 sulfur cluster binding"/>
    <property type="evidence" value="ECO:0007669"/>
    <property type="project" value="UniProtKB-KW"/>
</dbReference>
<keyword evidence="2" id="KW-0479">Metal-binding</keyword>
<dbReference type="PANTHER" id="PTHR10134">
    <property type="entry name" value="CYTOCHROME B-C1 COMPLEX SUBUNIT RIESKE, MITOCHONDRIAL"/>
    <property type="match status" value="1"/>
</dbReference>
<dbReference type="AlphaFoldDB" id="A0A1E5XM67"/>
<dbReference type="GO" id="GO:0046872">
    <property type="term" value="F:metal ion binding"/>
    <property type="evidence" value="ECO:0007669"/>
    <property type="project" value="UniProtKB-KW"/>
</dbReference>
<protein>
    <recommendedName>
        <fullName evidence="8">Rieske domain-containing protein</fullName>
    </recommendedName>
</protein>
<organism evidence="9 10">
    <name type="scientific">Devosia insulae DS-56</name>
    <dbReference type="NCBI Taxonomy" id="1116389"/>
    <lineage>
        <taxon>Bacteria</taxon>
        <taxon>Pseudomonadati</taxon>
        <taxon>Pseudomonadota</taxon>
        <taxon>Alphaproteobacteria</taxon>
        <taxon>Hyphomicrobiales</taxon>
        <taxon>Devosiaceae</taxon>
        <taxon>Devosia</taxon>
    </lineage>
</organism>
<comment type="cofactor">
    <cofactor evidence="6">
        <name>[2Fe-2S] cluster</name>
        <dbReference type="ChEBI" id="CHEBI:190135"/>
    </cofactor>
</comment>
<evidence type="ECO:0000313" key="9">
    <source>
        <dbReference type="EMBL" id="OEO29687.1"/>
    </source>
</evidence>
<evidence type="ECO:0000256" key="2">
    <source>
        <dbReference type="ARBA" id="ARBA00022723"/>
    </source>
</evidence>
<evidence type="ECO:0000313" key="10">
    <source>
        <dbReference type="Proteomes" id="UP000095463"/>
    </source>
</evidence>
<dbReference type="PRINTS" id="PR00162">
    <property type="entry name" value="RIESKE"/>
</dbReference>
<keyword evidence="7" id="KW-0732">Signal</keyword>
<evidence type="ECO:0000256" key="1">
    <source>
        <dbReference type="ARBA" id="ARBA00022714"/>
    </source>
</evidence>
<evidence type="ECO:0000256" key="5">
    <source>
        <dbReference type="ARBA" id="ARBA00023157"/>
    </source>
</evidence>
<gene>
    <name evidence="9" type="ORF">VW23_002005</name>
</gene>
<dbReference type="InterPro" id="IPR017941">
    <property type="entry name" value="Rieske_2Fe-2S"/>
</dbReference>
<sequence>MGGLAAAGAFAGLGGTALAAAPDAMPPQVGDFLVSPAGSTPLTPDSIKLDSKPFEAVAMSPDGVVRNAEYENTVLLLRYDPATLPAETAAKSAEGVLGYTIICTHAGCPLSDTLKSKLLACDCHGSRFDPTKNGEVAHGPAVRKLPQLGLGIKDGQLVVAEAFDSRVGGDMMGEDDR</sequence>
<dbReference type="SUPFAM" id="SSF50022">
    <property type="entry name" value="ISP domain"/>
    <property type="match status" value="1"/>
</dbReference>
<dbReference type="GO" id="GO:0016020">
    <property type="term" value="C:membrane"/>
    <property type="evidence" value="ECO:0007669"/>
    <property type="project" value="InterPro"/>
</dbReference>
<keyword evidence="5" id="KW-1015">Disulfide bond</keyword>
<evidence type="ECO:0000259" key="8">
    <source>
        <dbReference type="PROSITE" id="PS51296"/>
    </source>
</evidence>
<evidence type="ECO:0000256" key="6">
    <source>
        <dbReference type="ARBA" id="ARBA00034078"/>
    </source>
</evidence>
<name>A0A1E5XM67_9HYPH</name>
<keyword evidence="10" id="KW-1185">Reference proteome</keyword>
<dbReference type="InterPro" id="IPR005805">
    <property type="entry name" value="Rieske_Fe-S_prot_C"/>
</dbReference>
<keyword evidence="3" id="KW-0408">Iron</keyword>
<keyword evidence="4" id="KW-0411">Iron-sulfur</keyword>
<dbReference type="InterPro" id="IPR036922">
    <property type="entry name" value="Rieske_2Fe-2S_sf"/>
</dbReference>
<dbReference type="EMBL" id="LAJE02000268">
    <property type="protein sequence ID" value="OEO29687.1"/>
    <property type="molecule type" value="Genomic_DNA"/>
</dbReference>
<keyword evidence="1" id="KW-0001">2Fe-2S</keyword>
<dbReference type="Proteomes" id="UP000095463">
    <property type="component" value="Unassembled WGS sequence"/>
</dbReference>
<accession>A0A1E5XM67</accession>
<evidence type="ECO:0000256" key="4">
    <source>
        <dbReference type="ARBA" id="ARBA00023014"/>
    </source>
</evidence>
<feature type="domain" description="Rieske" evidence="8">
    <location>
        <begin position="102"/>
        <end position="159"/>
    </location>
</feature>
<evidence type="ECO:0000256" key="7">
    <source>
        <dbReference type="SAM" id="SignalP"/>
    </source>
</evidence>
<reference evidence="9 10" key="1">
    <citation type="journal article" date="2015" name="Genome Announc.">
        <title>Genome Assemblies of Three Soil-Associated Devosia species: D. insulae, D. limi, and D. soli.</title>
        <authorList>
            <person name="Hassan Y.I."/>
            <person name="Lepp D."/>
            <person name="Zhou T."/>
        </authorList>
    </citation>
    <scope>NUCLEOTIDE SEQUENCE [LARGE SCALE GENOMIC DNA]</scope>
    <source>
        <strain evidence="9 10">DS-56</strain>
    </source>
</reference>
<comment type="caution">
    <text evidence="9">The sequence shown here is derived from an EMBL/GenBank/DDBJ whole genome shotgun (WGS) entry which is preliminary data.</text>
</comment>
<dbReference type="Gene3D" id="2.102.10.10">
    <property type="entry name" value="Rieske [2Fe-2S] iron-sulphur domain"/>
    <property type="match status" value="1"/>
</dbReference>
<proteinExistence type="predicted"/>
<dbReference type="InterPro" id="IPR014349">
    <property type="entry name" value="Rieske_Fe-S_prot"/>
</dbReference>
<dbReference type="Pfam" id="PF00355">
    <property type="entry name" value="Rieske"/>
    <property type="match status" value="1"/>
</dbReference>
<evidence type="ECO:0000256" key="3">
    <source>
        <dbReference type="ARBA" id="ARBA00023004"/>
    </source>
</evidence>
<feature type="chain" id="PRO_5009190288" description="Rieske domain-containing protein" evidence="7">
    <location>
        <begin position="20"/>
        <end position="177"/>
    </location>
</feature>